<accession>A0A9D4CSV9</accession>
<dbReference type="PANTHER" id="PTHR31649">
    <property type="entry name" value="AGAP009604-PA"/>
    <property type="match status" value="1"/>
</dbReference>
<evidence type="ECO:0000313" key="3">
    <source>
        <dbReference type="Proteomes" id="UP000828390"/>
    </source>
</evidence>
<keyword evidence="1" id="KW-0732">Signal</keyword>
<gene>
    <name evidence="2" type="ORF">DPMN_056135</name>
</gene>
<reference evidence="2" key="2">
    <citation type="submission" date="2020-11" db="EMBL/GenBank/DDBJ databases">
        <authorList>
            <person name="McCartney M.A."/>
            <person name="Auch B."/>
            <person name="Kono T."/>
            <person name="Mallez S."/>
            <person name="Becker A."/>
            <person name="Gohl D.M."/>
            <person name="Silverstein K.A.T."/>
            <person name="Koren S."/>
            <person name="Bechman K.B."/>
            <person name="Herman A."/>
            <person name="Abrahante J.E."/>
            <person name="Garbe J."/>
        </authorList>
    </citation>
    <scope>NUCLEOTIDE SEQUENCE</scope>
    <source>
        <strain evidence="2">Duluth1</strain>
        <tissue evidence="2">Whole animal</tissue>
    </source>
</reference>
<evidence type="ECO:0000313" key="2">
    <source>
        <dbReference type="EMBL" id="KAH3730154.1"/>
    </source>
</evidence>
<sequence>MFAVLGLHVWKSFLNAWIGCPYLQRVVRIPYTEKCYILYPEHSDSDVAKVQRFYLESVYEISNIFMRVCLLYHCYKIPNSRHPGHRDVAMTSVAGVQTARPVKRPSTVPTATGNQTGIFCTCKSVKLEKRTPAPTTPRAATPCFHDDSATWCGFDTSNPAYRDLIHHWYLRGMHWIACSDGQMPSRPVQGGHTRSGEPLYIARTLNPVMKLCIGTFRPSTGFCSIEWRGRQYQSDHYEMLCYRSKLQSRATATSGPFPSDLLAETLKVQSFKSPLRIANITYHRT</sequence>
<comment type="caution">
    <text evidence="2">The sequence shown here is derived from an EMBL/GenBank/DDBJ whole genome shotgun (WGS) entry which is preliminary data.</text>
</comment>
<proteinExistence type="predicted"/>
<organism evidence="2 3">
    <name type="scientific">Dreissena polymorpha</name>
    <name type="common">Zebra mussel</name>
    <name type="synonym">Mytilus polymorpha</name>
    <dbReference type="NCBI Taxonomy" id="45954"/>
    <lineage>
        <taxon>Eukaryota</taxon>
        <taxon>Metazoa</taxon>
        <taxon>Spiralia</taxon>
        <taxon>Lophotrochozoa</taxon>
        <taxon>Mollusca</taxon>
        <taxon>Bivalvia</taxon>
        <taxon>Autobranchia</taxon>
        <taxon>Heteroconchia</taxon>
        <taxon>Euheterodonta</taxon>
        <taxon>Imparidentia</taxon>
        <taxon>Neoheterodontei</taxon>
        <taxon>Myida</taxon>
        <taxon>Dreissenoidea</taxon>
        <taxon>Dreissenidae</taxon>
        <taxon>Dreissena</taxon>
    </lineage>
</organism>
<feature type="chain" id="PRO_5038570441" evidence="1">
    <location>
        <begin position="17"/>
        <end position="285"/>
    </location>
</feature>
<feature type="signal peptide" evidence="1">
    <location>
        <begin position="1"/>
        <end position="16"/>
    </location>
</feature>
<evidence type="ECO:0000256" key="1">
    <source>
        <dbReference type="SAM" id="SignalP"/>
    </source>
</evidence>
<dbReference type="InterPro" id="IPR006616">
    <property type="entry name" value="DM9_repeat"/>
</dbReference>
<dbReference type="EMBL" id="JAIWYP010000012">
    <property type="protein sequence ID" value="KAH3730154.1"/>
    <property type="molecule type" value="Genomic_DNA"/>
</dbReference>
<protein>
    <submittedName>
        <fullName evidence="2">Uncharacterized protein</fullName>
    </submittedName>
</protein>
<dbReference type="PANTHER" id="PTHR31649:SF1">
    <property type="entry name" value="FARNESOIC ACID O-METHYL TRANSFERASE DOMAIN-CONTAINING PROTEIN"/>
    <property type="match status" value="1"/>
</dbReference>
<dbReference type="Proteomes" id="UP000828390">
    <property type="component" value="Unassembled WGS sequence"/>
</dbReference>
<dbReference type="SMART" id="SM00696">
    <property type="entry name" value="DM9"/>
    <property type="match status" value="1"/>
</dbReference>
<name>A0A9D4CSV9_DREPO</name>
<dbReference type="Pfam" id="PF11901">
    <property type="entry name" value="DM9"/>
    <property type="match status" value="1"/>
</dbReference>
<dbReference type="AlphaFoldDB" id="A0A9D4CSV9"/>
<reference evidence="2" key="1">
    <citation type="journal article" date="2019" name="bioRxiv">
        <title>The Genome of the Zebra Mussel, Dreissena polymorpha: A Resource for Invasive Species Research.</title>
        <authorList>
            <person name="McCartney M.A."/>
            <person name="Auch B."/>
            <person name="Kono T."/>
            <person name="Mallez S."/>
            <person name="Zhang Y."/>
            <person name="Obille A."/>
            <person name="Becker A."/>
            <person name="Abrahante J.E."/>
            <person name="Garbe J."/>
            <person name="Badalamenti J.P."/>
            <person name="Herman A."/>
            <person name="Mangelson H."/>
            <person name="Liachko I."/>
            <person name="Sullivan S."/>
            <person name="Sone E.D."/>
            <person name="Koren S."/>
            <person name="Silverstein K.A.T."/>
            <person name="Beckman K.B."/>
            <person name="Gohl D.M."/>
        </authorList>
    </citation>
    <scope>NUCLEOTIDE SEQUENCE</scope>
    <source>
        <strain evidence="2">Duluth1</strain>
        <tissue evidence="2">Whole animal</tissue>
    </source>
</reference>
<keyword evidence="3" id="KW-1185">Reference proteome</keyword>